<protein>
    <recommendedName>
        <fullName evidence="4">Carboxypeptidase regulatory-like domain-containing protein</fullName>
    </recommendedName>
</protein>
<name>A0ABN6RKY1_9DEIO</name>
<sequence length="147" mass="15461">MFKSLMSRAPIAVAGLSLLPMLTLASSVTPVTAVPNTVNGRGVDERGRPVSGVKLLIEPALFSGLITTTTDAQGHYLSVELNPAVNSCTVSAYKELRYHGQRSCVCMAGDPHGDHDAFNAGSGVTRTFIWKIRGESDQPTGSGGDQT</sequence>
<geneLocation type="plasmid" evidence="2 3">
    <name>pDAETH-2</name>
</geneLocation>
<accession>A0ABN6RKY1</accession>
<dbReference type="InterPro" id="IPR008969">
    <property type="entry name" value="CarboxyPept-like_regulatory"/>
</dbReference>
<feature type="chain" id="PRO_5047160223" description="Carboxypeptidase regulatory-like domain-containing protein" evidence="1">
    <location>
        <begin position="26"/>
        <end position="147"/>
    </location>
</feature>
<dbReference type="Proteomes" id="UP001064971">
    <property type="component" value="Plasmid pDAETH-2"/>
</dbReference>
<reference evidence="2" key="1">
    <citation type="submission" date="2022-07" db="EMBL/GenBank/DDBJ databases">
        <title>Complete Genome Sequence of the Radioresistant Bacterium Deinococcus aetherius ST0316, Isolated from the Air Dust collected in Lower Stratosphere above Japan.</title>
        <authorList>
            <person name="Satoh K."/>
            <person name="Hagiwara K."/>
            <person name="Katsumata K."/>
            <person name="Kubo A."/>
            <person name="Yokobori S."/>
            <person name="Yamagishi A."/>
            <person name="Oono Y."/>
            <person name="Narumi I."/>
        </authorList>
    </citation>
    <scope>NUCLEOTIDE SEQUENCE</scope>
    <source>
        <strain evidence="2">ST0316</strain>
        <plasmid evidence="2">pDAETH-2</plasmid>
    </source>
</reference>
<organism evidence="2 3">
    <name type="scientific">Deinococcus aetherius</name>
    <dbReference type="NCBI Taxonomy" id="200252"/>
    <lineage>
        <taxon>Bacteria</taxon>
        <taxon>Thermotogati</taxon>
        <taxon>Deinococcota</taxon>
        <taxon>Deinococci</taxon>
        <taxon>Deinococcales</taxon>
        <taxon>Deinococcaceae</taxon>
        <taxon>Deinococcus</taxon>
    </lineage>
</organism>
<evidence type="ECO:0000256" key="1">
    <source>
        <dbReference type="SAM" id="SignalP"/>
    </source>
</evidence>
<keyword evidence="1" id="KW-0732">Signal</keyword>
<evidence type="ECO:0008006" key="4">
    <source>
        <dbReference type="Google" id="ProtNLM"/>
    </source>
</evidence>
<dbReference type="EMBL" id="AP026562">
    <property type="protein sequence ID" value="BDP43985.1"/>
    <property type="molecule type" value="Genomic_DNA"/>
</dbReference>
<evidence type="ECO:0000313" key="2">
    <source>
        <dbReference type="EMBL" id="BDP43985.1"/>
    </source>
</evidence>
<gene>
    <name evidence="2" type="ORF">DAETH_39540</name>
</gene>
<keyword evidence="3" id="KW-1185">Reference proteome</keyword>
<dbReference type="SUPFAM" id="SSF49464">
    <property type="entry name" value="Carboxypeptidase regulatory domain-like"/>
    <property type="match status" value="1"/>
</dbReference>
<keyword evidence="2" id="KW-0614">Plasmid</keyword>
<feature type="signal peptide" evidence="1">
    <location>
        <begin position="1"/>
        <end position="25"/>
    </location>
</feature>
<dbReference type="RefSeq" id="WP_264778351.1">
    <property type="nucleotide sequence ID" value="NZ_AP026562.1"/>
</dbReference>
<evidence type="ECO:0000313" key="3">
    <source>
        <dbReference type="Proteomes" id="UP001064971"/>
    </source>
</evidence>
<proteinExistence type="predicted"/>